<keyword evidence="2" id="KW-0808">Transferase</keyword>
<keyword evidence="6" id="KW-1185">Reference proteome</keyword>
<keyword evidence="3" id="KW-0012">Acyltransferase</keyword>
<comment type="caution">
    <text evidence="5">The sequence shown here is derived from an EMBL/GenBank/DDBJ whole genome shotgun (WGS) entry which is preliminary data.</text>
</comment>
<evidence type="ECO:0000256" key="2">
    <source>
        <dbReference type="ARBA" id="ARBA00022679"/>
    </source>
</evidence>
<dbReference type="InterPro" id="IPR023213">
    <property type="entry name" value="CAT-like_dom_sf"/>
</dbReference>
<name>A0ABY0H376_9PEZI</name>
<evidence type="ECO:0000313" key="5">
    <source>
        <dbReference type="EMBL" id="RYO82848.1"/>
    </source>
</evidence>
<dbReference type="Proteomes" id="UP000294003">
    <property type="component" value="Unassembled WGS sequence"/>
</dbReference>
<dbReference type="PANTHER" id="PTHR22589:SF103">
    <property type="entry name" value="CARNITINE O-ACETYL-TRANSFERASE, ISOFORM A-RELATED"/>
    <property type="match status" value="1"/>
</dbReference>
<feature type="domain" description="Choline/carnitine acyltransferase" evidence="4">
    <location>
        <begin position="104"/>
        <end position="330"/>
    </location>
</feature>
<comment type="similarity">
    <text evidence="1">Belongs to the carnitine/choline acetyltransferase family.</text>
</comment>
<evidence type="ECO:0000259" key="4">
    <source>
        <dbReference type="Pfam" id="PF00755"/>
    </source>
</evidence>
<evidence type="ECO:0000256" key="3">
    <source>
        <dbReference type="ARBA" id="ARBA00023315"/>
    </source>
</evidence>
<evidence type="ECO:0000313" key="6">
    <source>
        <dbReference type="Proteomes" id="UP000294003"/>
    </source>
</evidence>
<dbReference type="Gene3D" id="3.30.559.70">
    <property type="entry name" value="Choline/Carnitine o-acyltransferase, domain 2"/>
    <property type="match status" value="1"/>
</dbReference>
<dbReference type="SUPFAM" id="SSF52777">
    <property type="entry name" value="CoA-dependent acyltransferases"/>
    <property type="match status" value="2"/>
</dbReference>
<sequence length="402" mass="45157">MIYNCRYAWNRFTGYSTRTAPLFWVPMASTVGQAMTTLSPWRNGHAYKIPLRERDGQVVSRGKLKAIFRVIIEQAPADINWLSILTTANRDVWAQARDGVITANKTMTFIIGTNAETSLLCEHSKIDGTALYGLGRTISSAIDKHIETSESPYPVALASDDYVYLPACVPSCLSPLVDDLRAQHLSAVSGWALHSYTHKGYGVRYVRRKRLPPKTIFQVVIQAAVRRHFGYSPNSMDVISQRHLQGGRVDALNATTAEMIAFCDAAWDPQLDIKERARLFSAAVRSHARLGSLLLWGRGWWRHTTWLKEVALESGEEVPALFTDPVYLRTKGPQKVYTTFMDAGVSEVGQCWLEREVLFMTVRVLDSSVDFNIINGNGRGEEFIEHLKEAAKLIEDIMETMA</sequence>
<protein>
    <recommendedName>
        <fullName evidence="4">Choline/carnitine acyltransferase domain-containing protein</fullName>
    </recommendedName>
</protein>
<dbReference type="InterPro" id="IPR039551">
    <property type="entry name" value="Cho/carn_acyl_trans"/>
</dbReference>
<dbReference type="Gene3D" id="3.30.559.10">
    <property type="entry name" value="Chloramphenicol acetyltransferase-like domain"/>
    <property type="match status" value="1"/>
</dbReference>
<proteinExistence type="inferred from homology"/>
<dbReference type="Pfam" id="PF00755">
    <property type="entry name" value="Carn_acyltransf"/>
    <property type="match status" value="2"/>
</dbReference>
<feature type="domain" description="Choline/carnitine acyltransferase" evidence="4">
    <location>
        <begin position="42"/>
        <end position="102"/>
    </location>
</feature>
<dbReference type="PANTHER" id="PTHR22589">
    <property type="entry name" value="CARNITINE O-ACYLTRANSFERASE"/>
    <property type="match status" value="1"/>
</dbReference>
<organism evidence="5 6">
    <name type="scientific">Monosporascus cannonballus</name>
    <dbReference type="NCBI Taxonomy" id="155416"/>
    <lineage>
        <taxon>Eukaryota</taxon>
        <taxon>Fungi</taxon>
        <taxon>Dikarya</taxon>
        <taxon>Ascomycota</taxon>
        <taxon>Pezizomycotina</taxon>
        <taxon>Sordariomycetes</taxon>
        <taxon>Xylariomycetidae</taxon>
        <taxon>Xylariales</taxon>
        <taxon>Xylariales incertae sedis</taxon>
        <taxon>Monosporascus</taxon>
    </lineage>
</organism>
<evidence type="ECO:0000256" key="1">
    <source>
        <dbReference type="ARBA" id="ARBA00005232"/>
    </source>
</evidence>
<dbReference type="InterPro" id="IPR042231">
    <property type="entry name" value="Cho/carn_acyl_trans_2"/>
</dbReference>
<reference evidence="5 6" key="1">
    <citation type="submission" date="2018-06" db="EMBL/GenBank/DDBJ databases">
        <title>Complete Genomes of Monosporascus.</title>
        <authorList>
            <person name="Robinson A.J."/>
            <person name="Natvig D.O."/>
        </authorList>
    </citation>
    <scope>NUCLEOTIDE SEQUENCE [LARGE SCALE GENOMIC DNA]</scope>
    <source>
        <strain evidence="5 6">CBS 609.92</strain>
    </source>
</reference>
<dbReference type="InterPro" id="IPR000542">
    <property type="entry name" value="Carn_acyl_trans"/>
</dbReference>
<dbReference type="EMBL" id="QJNS01000203">
    <property type="protein sequence ID" value="RYO82848.1"/>
    <property type="molecule type" value="Genomic_DNA"/>
</dbReference>
<accession>A0ABY0H376</accession>
<gene>
    <name evidence="5" type="ORF">DL762_006415</name>
</gene>